<gene>
    <name evidence="3" type="primary">HaOG203213</name>
    <name evidence="3" type="ORF">B5X24_HaOG203213</name>
</gene>
<dbReference type="OrthoDB" id="9990982at2759"/>
<feature type="disulfide bond" evidence="1">
    <location>
        <begin position="124"/>
        <end position="133"/>
    </location>
</feature>
<dbReference type="Pfam" id="PF00008">
    <property type="entry name" value="EGF"/>
    <property type="match status" value="1"/>
</dbReference>
<sequence>MHENNTNKYLSLLRLTPLGCAAREPCAHCSEERECVPAHGVGANTSAAGGATGAAAGSCTLQCGAGACEERAGAARCRCPPQFAGERCQHYRCAQHCHRRGRCELAEPTQPATADALPPLKCVCQAGYTGERCERPAAPGACAALACLHNATCALRDGRAACECPPHYAGERCERCLPGADCAPDDICRFFCLNQGTCSVSAVDAVSCACPPAWSGERCQRPACVDAACASPPAPHPAPHPAPTHNHTDDREYTLVSSFLHVIAYLHSNQIIHYMINRHDGVMTCARRLAGAGCEKLKIDLSGVHLERPMSSSGLR</sequence>
<organism evidence="3 4">
    <name type="scientific">Helicoverpa armigera</name>
    <name type="common">Cotton bollworm</name>
    <name type="synonym">Heliothis armigera</name>
    <dbReference type="NCBI Taxonomy" id="29058"/>
    <lineage>
        <taxon>Eukaryota</taxon>
        <taxon>Metazoa</taxon>
        <taxon>Ecdysozoa</taxon>
        <taxon>Arthropoda</taxon>
        <taxon>Hexapoda</taxon>
        <taxon>Insecta</taxon>
        <taxon>Pterygota</taxon>
        <taxon>Neoptera</taxon>
        <taxon>Endopterygota</taxon>
        <taxon>Lepidoptera</taxon>
        <taxon>Glossata</taxon>
        <taxon>Ditrysia</taxon>
        <taxon>Noctuoidea</taxon>
        <taxon>Noctuidae</taxon>
        <taxon>Heliothinae</taxon>
        <taxon>Helicoverpa</taxon>
    </lineage>
</organism>
<dbReference type="PANTHER" id="PTHR24033">
    <property type="entry name" value="EGF-LIKE DOMAIN-CONTAINING PROTEIN"/>
    <property type="match status" value="1"/>
</dbReference>
<feature type="domain" description="EGF-like" evidence="2">
    <location>
        <begin position="89"/>
        <end position="134"/>
    </location>
</feature>
<accession>A0A2W1BXP8</accession>
<keyword evidence="4" id="KW-1185">Reference proteome</keyword>
<dbReference type="EMBL" id="KZ149926">
    <property type="protein sequence ID" value="PZC77590.1"/>
    <property type="molecule type" value="Genomic_DNA"/>
</dbReference>
<evidence type="ECO:0000313" key="4">
    <source>
        <dbReference type="Proteomes" id="UP000249218"/>
    </source>
</evidence>
<evidence type="ECO:0000256" key="1">
    <source>
        <dbReference type="PROSITE-ProRule" id="PRU00076"/>
    </source>
</evidence>
<dbReference type="InterPro" id="IPR000742">
    <property type="entry name" value="EGF"/>
</dbReference>
<dbReference type="PROSITE" id="PS00022">
    <property type="entry name" value="EGF_1"/>
    <property type="match status" value="3"/>
</dbReference>
<dbReference type="SMART" id="SM00181">
    <property type="entry name" value="EGF"/>
    <property type="match status" value="4"/>
</dbReference>
<dbReference type="PROSITE" id="PS50026">
    <property type="entry name" value="EGF_3"/>
    <property type="match status" value="3"/>
</dbReference>
<dbReference type="InterPro" id="IPR051830">
    <property type="entry name" value="NOTCH_homolog"/>
</dbReference>
<keyword evidence="1" id="KW-0245">EGF-like domain</keyword>
<keyword evidence="1" id="KW-1015">Disulfide bond</keyword>
<dbReference type="PROSITE" id="PS01186">
    <property type="entry name" value="EGF_2"/>
    <property type="match status" value="1"/>
</dbReference>
<feature type="domain" description="EGF-like" evidence="2">
    <location>
        <begin position="138"/>
        <end position="174"/>
    </location>
</feature>
<evidence type="ECO:0000313" key="3">
    <source>
        <dbReference type="EMBL" id="PZC77590.1"/>
    </source>
</evidence>
<feature type="disulfide bond" evidence="1">
    <location>
        <begin position="188"/>
        <end position="198"/>
    </location>
</feature>
<dbReference type="PANTHER" id="PTHR24033:SF151">
    <property type="entry name" value="NOTCH 2"/>
    <property type="match status" value="1"/>
</dbReference>
<proteinExistence type="predicted"/>
<dbReference type="SUPFAM" id="SSF57196">
    <property type="entry name" value="EGF/Laminin"/>
    <property type="match status" value="3"/>
</dbReference>
<protein>
    <recommendedName>
        <fullName evidence="2">EGF-like domain-containing protein</fullName>
    </recommendedName>
</protein>
<dbReference type="Gene3D" id="2.10.25.10">
    <property type="entry name" value="Laminin"/>
    <property type="match status" value="3"/>
</dbReference>
<feature type="disulfide bond" evidence="1">
    <location>
        <begin position="164"/>
        <end position="173"/>
    </location>
</feature>
<feature type="domain" description="EGF-like" evidence="2">
    <location>
        <begin position="184"/>
        <end position="220"/>
    </location>
</feature>
<dbReference type="Proteomes" id="UP000249218">
    <property type="component" value="Unassembled WGS sequence"/>
</dbReference>
<feature type="disulfide bond" evidence="1">
    <location>
        <begin position="210"/>
        <end position="219"/>
    </location>
</feature>
<reference evidence="3 4" key="1">
    <citation type="journal article" date="2017" name="BMC Biol.">
        <title>Genomic innovations, transcriptional plasticity and gene loss underlying the evolution and divergence of two highly polyphagous and invasive Helicoverpa pest species.</title>
        <authorList>
            <person name="Pearce S.L."/>
            <person name="Clarke D.F."/>
            <person name="East P.D."/>
            <person name="Elfekih S."/>
            <person name="Gordon K.H."/>
            <person name="Jermiin L.S."/>
            <person name="McGaughran A."/>
            <person name="Oakeshott J.G."/>
            <person name="Papanikolaou A."/>
            <person name="Perera O.P."/>
            <person name="Rane R.V."/>
            <person name="Richards S."/>
            <person name="Tay W.T."/>
            <person name="Walsh T.K."/>
            <person name="Anderson A."/>
            <person name="Anderson C.J."/>
            <person name="Asgari S."/>
            <person name="Board P.G."/>
            <person name="Bretschneider A."/>
            <person name="Campbell P.M."/>
            <person name="Chertemps T."/>
            <person name="Christeller J.T."/>
            <person name="Coppin C.W."/>
            <person name="Downes S.J."/>
            <person name="Duan G."/>
            <person name="Farnsworth C.A."/>
            <person name="Good R.T."/>
            <person name="Han L.B."/>
            <person name="Han Y.C."/>
            <person name="Hatje K."/>
            <person name="Horne I."/>
            <person name="Huang Y.P."/>
            <person name="Hughes D.S."/>
            <person name="Jacquin-Joly E."/>
            <person name="James W."/>
            <person name="Jhangiani S."/>
            <person name="Kollmar M."/>
            <person name="Kuwar S.S."/>
            <person name="Li S."/>
            <person name="Liu N.Y."/>
            <person name="Maibeche M.T."/>
            <person name="Miller J.R."/>
            <person name="Montagne N."/>
            <person name="Perry T."/>
            <person name="Qu J."/>
            <person name="Song S.V."/>
            <person name="Sutton G.G."/>
            <person name="Vogel H."/>
            <person name="Walenz B.P."/>
            <person name="Xu W."/>
            <person name="Zhang H.J."/>
            <person name="Zou Z."/>
            <person name="Batterham P."/>
            <person name="Edwards O.R."/>
            <person name="Feyereisen R."/>
            <person name="Gibbs R.A."/>
            <person name="Heckel D.G."/>
            <person name="McGrath A."/>
            <person name="Robin C."/>
            <person name="Scherer S.E."/>
            <person name="Worley K.C."/>
            <person name="Wu Y.D."/>
        </authorList>
    </citation>
    <scope>NUCLEOTIDE SEQUENCE [LARGE SCALE GENOMIC DNA]</scope>
    <source>
        <strain evidence="3">Harm_GR_Male_#8</strain>
        <tissue evidence="3">Whole organism</tissue>
    </source>
</reference>
<feature type="disulfide bond" evidence="1">
    <location>
        <begin position="93"/>
        <end position="103"/>
    </location>
</feature>
<name>A0A2W1BXP8_HELAM</name>
<evidence type="ECO:0000259" key="2">
    <source>
        <dbReference type="PROSITE" id="PS50026"/>
    </source>
</evidence>
<comment type="caution">
    <text evidence="1">Lacks conserved residue(s) required for the propagation of feature annotation.</text>
</comment>
<dbReference type="AlphaFoldDB" id="A0A2W1BXP8"/>